<dbReference type="SUPFAM" id="SSF56322">
    <property type="entry name" value="ADC synthase"/>
    <property type="match status" value="1"/>
</dbReference>
<dbReference type="InterPro" id="IPR005801">
    <property type="entry name" value="ADC_synthase"/>
</dbReference>
<accession>A0A834GND5</accession>
<dbReference type="Proteomes" id="UP000626092">
    <property type="component" value="Unassembled WGS sequence"/>
</dbReference>
<dbReference type="AlphaFoldDB" id="A0A834GND5"/>
<sequence length="210" mass="24107">MEIVAYKNMVMVMDYREGGRTKGFVEDPMVVPQRIMQKWKPQRLDELPEAFCGGWVFMMRSSCGEESTCDALGILRSIFFRWRGFKDGMHLRDTLVSRVLDTVLLRTAILVELCTSPFGSSLKKSTMTSEAYKEAVRGKILEEDYMLEKQLLHDEKQCTEHIMLVDLARNDVAKGLKTWYWMLISSGTLNNILMSCSTSVPRLLESCLII</sequence>
<gene>
    <name evidence="2" type="ORF">RHSIM_Rhsim07G0173900</name>
</gene>
<comment type="caution">
    <text evidence="2">The sequence shown here is derived from an EMBL/GenBank/DDBJ whole genome shotgun (WGS) entry which is preliminary data.</text>
</comment>
<feature type="domain" description="Chorismate-utilising enzyme C-terminal" evidence="1">
    <location>
        <begin position="122"/>
        <end position="174"/>
    </location>
</feature>
<keyword evidence="3" id="KW-1185">Reference proteome</keyword>
<dbReference type="OrthoDB" id="1680390at2759"/>
<proteinExistence type="predicted"/>
<evidence type="ECO:0000313" key="3">
    <source>
        <dbReference type="Proteomes" id="UP000626092"/>
    </source>
</evidence>
<dbReference type="PRINTS" id="PR00095">
    <property type="entry name" value="ANTSNTHASEI"/>
</dbReference>
<dbReference type="Gene3D" id="3.60.120.10">
    <property type="entry name" value="Anthranilate synthase"/>
    <property type="match status" value="1"/>
</dbReference>
<evidence type="ECO:0000313" key="2">
    <source>
        <dbReference type="EMBL" id="KAF7138869.1"/>
    </source>
</evidence>
<dbReference type="InterPro" id="IPR019999">
    <property type="entry name" value="Anth_synth_I-like"/>
</dbReference>
<dbReference type="PANTHER" id="PTHR11236:SF9">
    <property type="entry name" value="ANTHRANILATE SYNTHASE COMPONENT 1"/>
    <property type="match status" value="1"/>
</dbReference>
<dbReference type="InterPro" id="IPR015890">
    <property type="entry name" value="Chorismate_C"/>
</dbReference>
<dbReference type="GO" id="GO:0000162">
    <property type="term" value="P:L-tryptophan biosynthetic process"/>
    <property type="evidence" value="ECO:0007669"/>
    <property type="project" value="TreeGrafter"/>
</dbReference>
<dbReference type="EMBL" id="WJXA01000007">
    <property type="protein sequence ID" value="KAF7138869.1"/>
    <property type="molecule type" value="Genomic_DNA"/>
</dbReference>
<evidence type="ECO:0000259" key="1">
    <source>
        <dbReference type="Pfam" id="PF00425"/>
    </source>
</evidence>
<protein>
    <recommendedName>
        <fullName evidence="1">Chorismate-utilising enzyme C-terminal domain-containing protein</fullName>
    </recommendedName>
</protein>
<reference evidence="2" key="1">
    <citation type="submission" date="2019-11" db="EMBL/GenBank/DDBJ databases">
        <authorList>
            <person name="Liu Y."/>
            <person name="Hou J."/>
            <person name="Li T.-Q."/>
            <person name="Guan C.-H."/>
            <person name="Wu X."/>
            <person name="Wu H.-Z."/>
            <person name="Ling F."/>
            <person name="Zhang R."/>
            <person name="Shi X.-G."/>
            <person name="Ren J.-P."/>
            <person name="Chen E.-F."/>
            <person name="Sun J.-M."/>
        </authorList>
    </citation>
    <scope>NUCLEOTIDE SEQUENCE</scope>
    <source>
        <strain evidence="2">Adult_tree_wgs_1</strain>
        <tissue evidence="2">Leaves</tissue>
    </source>
</reference>
<organism evidence="2 3">
    <name type="scientific">Rhododendron simsii</name>
    <name type="common">Sims's rhododendron</name>
    <dbReference type="NCBI Taxonomy" id="118357"/>
    <lineage>
        <taxon>Eukaryota</taxon>
        <taxon>Viridiplantae</taxon>
        <taxon>Streptophyta</taxon>
        <taxon>Embryophyta</taxon>
        <taxon>Tracheophyta</taxon>
        <taxon>Spermatophyta</taxon>
        <taxon>Magnoliopsida</taxon>
        <taxon>eudicotyledons</taxon>
        <taxon>Gunneridae</taxon>
        <taxon>Pentapetalae</taxon>
        <taxon>asterids</taxon>
        <taxon>Ericales</taxon>
        <taxon>Ericaceae</taxon>
        <taxon>Ericoideae</taxon>
        <taxon>Rhodoreae</taxon>
        <taxon>Rhododendron</taxon>
    </lineage>
</organism>
<name>A0A834GND5_RHOSS</name>
<dbReference type="PANTHER" id="PTHR11236">
    <property type="entry name" value="AMINOBENZOATE/ANTHRANILATE SYNTHASE"/>
    <property type="match status" value="1"/>
</dbReference>
<dbReference type="Pfam" id="PF00425">
    <property type="entry name" value="Chorismate_bind"/>
    <property type="match status" value="1"/>
</dbReference>